<feature type="domain" description="N-acetyltransferase" evidence="1">
    <location>
        <begin position="149"/>
        <end position="306"/>
    </location>
</feature>
<evidence type="ECO:0000313" key="2">
    <source>
        <dbReference type="EMBL" id="GAA2478397.1"/>
    </source>
</evidence>
<evidence type="ECO:0000313" key="3">
    <source>
        <dbReference type="Proteomes" id="UP001500730"/>
    </source>
</evidence>
<sequence>MSVTLEAVTVDTLDEVAEAVASWQRPGAPVQLHPGDLGWNWKVGPSRLAEDLRVWRRDGQVVAVGLLDSPTLVRLGVSPSVDEDEPFASRLLADLSDPARGVLPPGEAFVEARAGVALRAALVAAGWVADESWTPLSRDLTDPVEDSGLRVEVVGPSDAAHATEVTGGPSGSPSDPVSVRVEVHRASFERSTFTRAAWQVMAAGSPYRRARCLVGYDGNGAPVAAVTVWSAGLGRPGLLEPLGVHRDHRGQGHGRAISVAAAAALREMGASAAIVCTPSSNVGGVATYASAGFLELPAVTDFRRPA</sequence>
<dbReference type="Pfam" id="PF00583">
    <property type="entry name" value="Acetyltransf_1"/>
    <property type="match status" value="1"/>
</dbReference>
<protein>
    <recommendedName>
        <fullName evidence="1">N-acetyltransferase domain-containing protein</fullName>
    </recommendedName>
</protein>
<name>A0ABN3L9M2_9MICO</name>
<gene>
    <name evidence="2" type="ORF">GCM10009858_14770</name>
</gene>
<evidence type="ECO:0000259" key="1">
    <source>
        <dbReference type="PROSITE" id="PS51186"/>
    </source>
</evidence>
<dbReference type="RefSeq" id="WP_344254172.1">
    <property type="nucleotide sequence ID" value="NZ_BAAARE010000005.1"/>
</dbReference>
<dbReference type="PROSITE" id="PS51186">
    <property type="entry name" value="GNAT"/>
    <property type="match status" value="1"/>
</dbReference>
<dbReference type="InterPro" id="IPR016181">
    <property type="entry name" value="Acyl_CoA_acyltransferase"/>
</dbReference>
<dbReference type="Proteomes" id="UP001500730">
    <property type="component" value="Unassembled WGS sequence"/>
</dbReference>
<proteinExistence type="predicted"/>
<dbReference type="EMBL" id="BAAARE010000005">
    <property type="protein sequence ID" value="GAA2478397.1"/>
    <property type="molecule type" value="Genomic_DNA"/>
</dbReference>
<dbReference type="Gene3D" id="3.40.630.30">
    <property type="match status" value="1"/>
</dbReference>
<reference evidence="3" key="1">
    <citation type="journal article" date="2019" name="Int. J. Syst. Evol. Microbiol.">
        <title>The Global Catalogue of Microorganisms (GCM) 10K type strain sequencing project: providing services to taxonomists for standard genome sequencing and annotation.</title>
        <authorList>
            <consortium name="The Broad Institute Genomics Platform"/>
            <consortium name="The Broad Institute Genome Sequencing Center for Infectious Disease"/>
            <person name="Wu L."/>
            <person name="Ma J."/>
        </authorList>
    </citation>
    <scope>NUCLEOTIDE SEQUENCE [LARGE SCALE GENOMIC DNA]</scope>
    <source>
        <strain evidence="3">JCM 16259</strain>
    </source>
</reference>
<dbReference type="InterPro" id="IPR000182">
    <property type="entry name" value="GNAT_dom"/>
</dbReference>
<organism evidence="2 3">
    <name type="scientific">Terrabacter carboxydivorans</name>
    <dbReference type="NCBI Taxonomy" id="619730"/>
    <lineage>
        <taxon>Bacteria</taxon>
        <taxon>Bacillati</taxon>
        <taxon>Actinomycetota</taxon>
        <taxon>Actinomycetes</taxon>
        <taxon>Micrococcales</taxon>
        <taxon>Intrasporangiaceae</taxon>
        <taxon>Terrabacter</taxon>
    </lineage>
</organism>
<keyword evidence="3" id="KW-1185">Reference proteome</keyword>
<accession>A0ABN3L9M2</accession>
<dbReference type="SUPFAM" id="SSF55729">
    <property type="entry name" value="Acyl-CoA N-acyltransferases (Nat)"/>
    <property type="match status" value="1"/>
</dbReference>
<dbReference type="CDD" id="cd04301">
    <property type="entry name" value="NAT_SF"/>
    <property type="match status" value="1"/>
</dbReference>
<comment type="caution">
    <text evidence="2">The sequence shown here is derived from an EMBL/GenBank/DDBJ whole genome shotgun (WGS) entry which is preliminary data.</text>
</comment>